<dbReference type="InterPro" id="IPR017938">
    <property type="entry name" value="Riboflavin_synthase-like_b-brl"/>
</dbReference>
<dbReference type="GO" id="GO:0020037">
    <property type="term" value="F:heme binding"/>
    <property type="evidence" value="ECO:0007669"/>
    <property type="project" value="InterPro"/>
</dbReference>
<evidence type="ECO:0000256" key="5">
    <source>
        <dbReference type="ARBA" id="ARBA00022617"/>
    </source>
</evidence>
<dbReference type="SUPFAM" id="SSF52113">
    <property type="entry name" value="BRCT domain"/>
    <property type="match status" value="2"/>
</dbReference>
<evidence type="ECO:0000256" key="14">
    <source>
        <dbReference type="SAM" id="MobiDB-lite"/>
    </source>
</evidence>
<feature type="domain" description="FAD-binding FR-type" evidence="17">
    <location>
        <begin position="1310"/>
        <end position="1426"/>
    </location>
</feature>
<feature type="compositionally biased region" description="Polar residues" evidence="14">
    <location>
        <begin position="679"/>
        <end position="710"/>
    </location>
</feature>
<feature type="domain" description="Globin" evidence="15">
    <location>
        <begin position="1163"/>
        <end position="1301"/>
    </location>
</feature>
<accession>A0A4C2E9A8</accession>
<dbReference type="InterPro" id="IPR031906">
    <property type="entry name" value="RTT107_BRCT_6"/>
</dbReference>
<evidence type="ECO:0000259" key="16">
    <source>
        <dbReference type="PROSITE" id="PS50172"/>
    </source>
</evidence>
<dbReference type="InterPro" id="IPR036420">
    <property type="entry name" value="BRCT_dom_sf"/>
</dbReference>
<keyword evidence="10" id="KW-0408">Iron</keyword>
<feature type="compositionally biased region" description="Polar residues" evidence="14">
    <location>
        <begin position="834"/>
        <end position="856"/>
    </location>
</feature>
<feature type="domain" description="BRCT" evidence="16">
    <location>
        <begin position="348"/>
        <end position="428"/>
    </location>
</feature>
<dbReference type="FunFam" id="1.10.490.10:FF:000003">
    <property type="entry name" value="Flavohemoprotein"/>
    <property type="match status" value="1"/>
</dbReference>
<comment type="caution">
    <text evidence="18">The sequence shown here is derived from an EMBL/GenBank/DDBJ whole genome shotgun (WGS) entry which is preliminary data.</text>
</comment>
<comment type="cofactor">
    <cofactor evidence="1">
        <name>heme b</name>
        <dbReference type="ChEBI" id="CHEBI:60344"/>
    </cofactor>
</comment>
<evidence type="ECO:0000256" key="2">
    <source>
        <dbReference type="ARBA" id="ARBA00001974"/>
    </source>
</evidence>
<dbReference type="Pfam" id="PF00042">
    <property type="entry name" value="Globin"/>
    <property type="match status" value="1"/>
</dbReference>
<dbReference type="SUPFAM" id="SSF63380">
    <property type="entry name" value="Riboflavin synthase domain-like"/>
    <property type="match status" value="1"/>
</dbReference>
<dbReference type="EMBL" id="BIMX01000006">
    <property type="protein sequence ID" value="GCE98628.1"/>
    <property type="molecule type" value="Genomic_DNA"/>
</dbReference>
<evidence type="ECO:0000313" key="19">
    <source>
        <dbReference type="Proteomes" id="UP000301737"/>
    </source>
</evidence>
<dbReference type="CDD" id="cd08922">
    <property type="entry name" value="FHb-globin"/>
    <property type="match status" value="1"/>
</dbReference>
<dbReference type="Pfam" id="PF12738">
    <property type="entry name" value="PTCB-BRCT"/>
    <property type="match status" value="1"/>
</dbReference>
<keyword evidence="7" id="KW-0479">Metal-binding</keyword>
<dbReference type="PROSITE" id="PS01033">
    <property type="entry name" value="GLOBIN"/>
    <property type="match status" value="1"/>
</dbReference>
<dbReference type="Gene3D" id="2.40.30.10">
    <property type="entry name" value="Translation factors"/>
    <property type="match status" value="1"/>
</dbReference>
<evidence type="ECO:0000256" key="12">
    <source>
        <dbReference type="ARBA" id="ARBA00048649"/>
    </source>
</evidence>
<keyword evidence="19" id="KW-1185">Reference proteome</keyword>
<dbReference type="GO" id="GO:0062197">
    <property type="term" value="P:cellular response to chemical stress"/>
    <property type="evidence" value="ECO:0007669"/>
    <property type="project" value="UniProtKB-ARBA"/>
</dbReference>
<feature type="region of interest" description="Disordered" evidence="14">
    <location>
        <begin position="540"/>
        <end position="601"/>
    </location>
</feature>
<evidence type="ECO:0000313" key="18">
    <source>
        <dbReference type="EMBL" id="GCE98628.1"/>
    </source>
</evidence>
<keyword evidence="6" id="KW-0285">Flavoprotein</keyword>
<dbReference type="GO" id="GO:0008941">
    <property type="term" value="F:nitric oxide dioxygenase NAD(P)H activity"/>
    <property type="evidence" value="ECO:0007669"/>
    <property type="project" value="UniProtKB-EC"/>
</dbReference>
<evidence type="ECO:0000256" key="10">
    <source>
        <dbReference type="ARBA" id="ARBA00023004"/>
    </source>
</evidence>
<dbReference type="InterPro" id="IPR039261">
    <property type="entry name" value="FNR_nucleotide-bd"/>
</dbReference>
<dbReference type="GO" id="GO:0046872">
    <property type="term" value="F:metal ion binding"/>
    <property type="evidence" value="ECO:0007669"/>
    <property type="project" value="UniProtKB-KW"/>
</dbReference>
<dbReference type="Gene3D" id="3.40.50.10190">
    <property type="entry name" value="BRCT domain"/>
    <property type="match status" value="4"/>
</dbReference>
<feature type="region of interest" description="Disordered" evidence="14">
    <location>
        <begin position="477"/>
        <end position="510"/>
    </location>
</feature>
<proteinExistence type="inferred from homology"/>
<dbReference type="EC" id="1.14.12.17" evidence="4"/>
<dbReference type="InterPro" id="IPR001357">
    <property type="entry name" value="BRCT_dom"/>
</dbReference>
<evidence type="ECO:0000256" key="8">
    <source>
        <dbReference type="ARBA" id="ARBA00022827"/>
    </source>
</evidence>
<reference evidence="18 19" key="1">
    <citation type="submission" date="2019-01" db="EMBL/GenBank/DDBJ databases">
        <title>Draft Genome Sequencing of Zygosaccharomyces mellis Ca-7.</title>
        <authorList>
            <person name="Shiwa Y."/>
            <person name="Kanesaki Y."/>
            <person name="Ishige T."/>
            <person name="Mura K."/>
            <person name="Hori T."/>
            <person name="Tamura T."/>
        </authorList>
    </citation>
    <scope>NUCLEOTIDE SEQUENCE [LARGE SCALE GENOMIC DNA]</scope>
    <source>
        <strain evidence="18 19">Ca-7</strain>
    </source>
</reference>
<evidence type="ECO:0000256" key="13">
    <source>
        <dbReference type="ARBA" id="ARBA00049433"/>
    </source>
</evidence>
<protein>
    <recommendedName>
        <fullName evidence="4">nitric oxide dioxygenase</fullName>
        <ecNumber evidence="4">1.14.12.17</ecNumber>
    </recommendedName>
</protein>
<dbReference type="Gene3D" id="3.40.50.80">
    <property type="entry name" value="Nucleotide-binding domain of ferredoxin-NADP reductase (FNR) module"/>
    <property type="match status" value="1"/>
</dbReference>
<dbReference type="SUPFAM" id="SSF52343">
    <property type="entry name" value="Ferredoxin reductase-like, C-terminal NADP-linked domain"/>
    <property type="match status" value="1"/>
</dbReference>
<dbReference type="SUPFAM" id="SSF46458">
    <property type="entry name" value="Globin-like"/>
    <property type="match status" value="1"/>
</dbReference>
<keyword evidence="5" id="KW-0349">Heme</keyword>
<dbReference type="PANTHER" id="PTHR47667:SF1">
    <property type="entry name" value="REGULATOR OF TY1 TRANSPOSITION PROTEIN 107"/>
    <property type="match status" value="1"/>
</dbReference>
<feature type="region of interest" description="Disordered" evidence="14">
    <location>
        <begin position="629"/>
        <end position="868"/>
    </location>
</feature>
<dbReference type="InterPro" id="IPR012292">
    <property type="entry name" value="Globin/Proto"/>
</dbReference>
<dbReference type="Pfam" id="PF00970">
    <property type="entry name" value="FAD_binding_6"/>
    <property type="match status" value="1"/>
</dbReference>
<evidence type="ECO:0000256" key="7">
    <source>
        <dbReference type="ARBA" id="ARBA00022723"/>
    </source>
</evidence>
<dbReference type="CDD" id="cd06184">
    <property type="entry name" value="flavohem_like_fad_nad_binding"/>
    <property type="match status" value="1"/>
</dbReference>
<dbReference type="PROSITE" id="PS50172">
    <property type="entry name" value="BRCT"/>
    <property type="match status" value="3"/>
</dbReference>
<feature type="compositionally biased region" description="Basic and acidic residues" evidence="14">
    <location>
        <begin position="458"/>
        <end position="470"/>
    </location>
</feature>
<dbReference type="GO" id="GO:0035361">
    <property type="term" value="C:Cul8-RING ubiquitin ligase complex"/>
    <property type="evidence" value="ECO:0007669"/>
    <property type="project" value="TreeGrafter"/>
</dbReference>
<feature type="compositionally biased region" description="Polar residues" evidence="14">
    <location>
        <begin position="570"/>
        <end position="581"/>
    </location>
</feature>
<feature type="compositionally biased region" description="Basic and acidic residues" evidence="14">
    <location>
        <begin position="735"/>
        <end position="747"/>
    </location>
</feature>
<feature type="compositionally biased region" description="Basic and acidic residues" evidence="14">
    <location>
        <begin position="480"/>
        <end position="491"/>
    </location>
</feature>
<comment type="catalytic activity">
    <reaction evidence="13">
        <text>2 nitric oxide + NADPH + 2 O2 = 2 nitrate + NADP(+) + H(+)</text>
        <dbReference type="Rhea" id="RHEA:19465"/>
        <dbReference type="ChEBI" id="CHEBI:15378"/>
        <dbReference type="ChEBI" id="CHEBI:15379"/>
        <dbReference type="ChEBI" id="CHEBI:16480"/>
        <dbReference type="ChEBI" id="CHEBI:17632"/>
        <dbReference type="ChEBI" id="CHEBI:57783"/>
        <dbReference type="ChEBI" id="CHEBI:58349"/>
        <dbReference type="EC" id="1.14.12.17"/>
    </reaction>
</comment>
<keyword evidence="11" id="KW-0520">NAD</keyword>
<dbReference type="Gene3D" id="1.10.490.10">
    <property type="entry name" value="Globins"/>
    <property type="match status" value="1"/>
</dbReference>
<dbReference type="InterPro" id="IPR009050">
    <property type="entry name" value="Globin-like_sf"/>
</dbReference>
<dbReference type="GO" id="GO:0005634">
    <property type="term" value="C:nucleus"/>
    <property type="evidence" value="ECO:0007669"/>
    <property type="project" value="TreeGrafter"/>
</dbReference>
<comment type="cofactor">
    <cofactor evidence="2">
        <name>FAD</name>
        <dbReference type="ChEBI" id="CHEBI:57692"/>
    </cofactor>
</comment>
<dbReference type="Pfam" id="PF16771">
    <property type="entry name" value="RTT107_BRCT_6"/>
    <property type="match status" value="1"/>
</dbReference>
<evidence type="ECO:0000256" key="3">
    <source>
        <dbReference type="ARBA" id="ARBA00006401"/>
    </source>
</evidence>
<feature type="region of interest" description="Disordered" evidence="14">
    <location>
        <begin position="451"/>
        <end position="470"/>
    </location>
</feature>
<comment type="catalytic activity">
    <reaction evidence="12">
        <text>2 nitric oxide + NADH + 2 O2 = 2 nitrate + NAD(+) + H(+)</text>
        <dbReference type="Rhea" id="RHEA:19469"/>
        <dbReference type="ChEBI" id="CHEBI:15378"/>
        <dbReference type="ChEBI" id="CHEBI:15379"/>
        <dbReference type="ChEBI" id="CHEBI:16480"/>
        <dbReference type="ChEBI" id="CHEBI:17632"/>
        <dbReference type="ChEBI" id="CHEBI:57540"/>
        <dbReference type="ChEBI" id="CHEBI:57945"/>
        <dbReference type="EC" id="1.14.12.17"/>
    </reaction>
</comment>
<dbReference type="GO" id="GO:0006302">
    <property type="term" value="P:double-strand break repair"/>
    <property type="evidence" value="ECO:0007669"/>
    <property type="project" value="TreeGrafter"/>
</dbReference>
<dbReference type="OrthoDB" id="342264at2759"/>
<dbReference type="Proteomes" id="UP000301737">
    <property type="component" value="Unassembled WGS sequence"/>
</dbReference>
<dbReference type="CDD" id="cd00027">
    <property type="entry name" value="BRCT"/>
    <property type="match status" value="1"/>
</dbReference>
<evidence type="ECO:0000259" key="17">
    <source>
        <dbReference type="PROSITE" id="PS51384"/>
    </source>
</evidence>
<dbReference type="Pfam" id="PF16770">
    <property type="entry name" value="RTT107_BRCT_5"/>
    <property type="match status" value="1"/>
</dbReference>
<dbReference type="PROSITE" id="PS51384">
    <property type="entry name" value="FAD_FR"/>
    <property type="match status" value="1"/>
</dbReference>
<dbReference type="InterPro" id="IPR008333">
    <property type="entry name" value="Cbr1-like_FAD-bd_dom"/>
</dbReference>
<dbReference type="InterPro" id="IPR017927">
    <property type="entry name" value="FAD-bd_FR_type"/>
</dbReference>
<sequence length="1559" mass="177035">MSDDSKLFEHLNFLIVVTKFEQLEFARSIIDLLKRNSSQICILHKCFDTKTHEIPQDLKSWFANDVTEGNTIHFIISEDVNFPFYRVASVDFLIPVVRPEWIYNCIESQKHARTSLFSSDPAHVFKGFQIYVSRHSFNNSEYLFYTEAVHALGGTCVDFLSNKTTHLVTKDSRDPGILAVLNFGNVEPMNFVYPTWIIQSFKQLTVAPEDSHNISPDDSASISKCKLEDMWGRLNEIDFKVTSNIWESHSFIIGMDISLNRDLYSTLIEFLQANGGTVHRHLDESDITKTSADCYIGKSVSSREYEIAENKKLHLGNLIWIFYMWSLGKFTPPTEKLIFSPFKRKLLETNQLITAYTNFFGQQRFYIQRLVNALGGFTTSELSRRNTHLLCRFPFGKKFETAKNWGDKCMITNYLWLEECYKQSKRLDPLQPRFQQLPVEGGLQRTLGQMKWDNSESQTEHPSKESNKVESKIQNIPLPSHDDAQDTDSGKVEQPTPELRPMVPEPIEEPIDFNENVDWKEKDKKRENHIEENHIVENLIEEDKKNSNSKQQKVDINSEVIPNDEHPQANKLTIQGTSRNNPTPPLDKSMQEQSNSETVLHIQRTLDNEPNSQEQKLFLEHFSDVQDLPINQNKDLRSGKPLGQTEDINNSAEKKHEGLQEISQKDLQKTKTIQEDIKSANSVQEANEQELSTKTGNTDITVQEQEQPLESQKESIEPIGKQEWSQNSEGVHVPSIEKKEQHDEPEQNHSVIASGPEQYQKLPEGPQLSSKQKSQRKASQHSEESIGKFPVPSGSTNENLNETRISTNYTPSSKVPKSVHEPQINMHNEEDISKSQTPPSALTPTSIEKIHSSQGSRRAAKTKAARKLHDDIESLNEFQRNTKRKKTGNLLPEEIAQLEKTKALEIQAKEILSKILPEENDLIKNDTESEVTQQHRQKKLPYHIDAVCTGLSENISDLDQTILRLLGITIHSEITNENFIRLDGVIAPKKLRTAKFLKSLSFRPLKYALTPKFLKDILRIVHKGKRANLNLDISRYYIPDTDHEKLLKLTSLPNKVFERAGILSVNIISDIPGGIDTISSILKAHGVKETKSIPASHMERLSLKDFSLNDTDAKVTSGVPLRYIFLVNKATQVRFFKKLTKNSNHSALAVAWDWFITSIFHLEVNDNNSDHIVKATVPVLEQHGTTITSIFYKNMLNEHEELRNVFNRINQARGAQPTALATTVLAAAKHIDDLSALGPYVNLIAQKHRALQIKPEQYPIVGHYLLLAIKQVLGDAATPDILDAWRETYGAIAEVFINAERQLYEEALWEGWKPFTVVNREHVAADIVEFTVVPPPGSEVDLSKIPIVAGQYITVNVHPTTQGNKYDALRHYSICSESKDQGIKFAVKLETSDEHADGLVSEYLHHNITVGDQVLLSAPAGDFILDKNLIKQEKTPLVLLSSGVGATPLMAMLERQIKENPKRPIIWIQSSHEESTQAFKAKLETIPSKCQNFQKLIVYTSVQPRIGLPFLQKHVPSDGDIYVCGSMSFMTAMLNHLESLQQKNVHYELFGPKMVTVNV</sequence>
<evidence type="ECO:0000256" key="6">
    <source>
        <dbReference type="ARBA" id="ARBA00022630"/>
    </source>
</evidence>
<dbReference type="InterPro" id="IPR000971">
    <property type="entry name" value="Globin"/>
</dbReference>
<dbReference type="PANTHER" id="PTHR47667">
    <property type="entry name" value="REGULATOR OF TY1 TRANSPOSITION PROTEIN 107"/>
    <property type="match status" value="1"/>
</dbReference>
<keyword evidence="9" id="KW-0521">NADP</keyword>
<dbReference type="GO" id="GO:0019825">
    <property type="term" value="F:oxygen binding"/>
    <property type="evidence" value="ECO:0007669"/>
    <property type="project" value="InterPro"/>
</dbReference>
<dbReference type="Pfam" id="PF00533">
    <property type="entry name" value="BRCT"/>
    <property type="match status" value="1"/>
</dbReference>
<comment type="similarity">
    <text evidence="3">In the C-terminal section; belongs to the flavoprotein pyridine nucleotide cytochrome reductase family.</text>
</comment>
<evidence type="ECO:0000256" key="9">
    <source>
        <dbReference type="ARBA" id="ARBA00022857"/>
    </source>
</evidence>
<keyword evidence="8" id="KW-0274">FAD</keyword>
<feature type="domain" description="BRCT" evidence="16">
    <location>
        <begin position="62"/>
        <end position="110"/>
    </location>
</feature>
<evidence type="ECO:0000256" key="4">
    <source>
        <dbReference type="ARBA" id="ARBA00012229"/>
    </source>
</evidence>
<feature type="compositionally biased region" description="Basic and acidic residues" evidence="14">
    <location>
        <begin position="652"/>
        <end position="678"/>
    </location>
</feature>
<organism evidence="18 19">
    <name type="scientific">Zygosaccharomyces mellis</name>
    <dbReference type="NCBI Taxonomy" id="42258"/>
    <lineage>
        <taxon>Eukaryota</taxon>
        <taxon>Fungi</taxon>
        <taxon>Dikarya</taxon>
        <taxon>Ascomycota</taxon>
        <taxon>Saccharomycotina</taxon>
        <taxon>Saccharomycetes</taxon>
        <taxon>Saccharomycetales</taxon>
        <taxon>Saccharomycetaceae</taxon>
        <taxon>Zygosaccharomyces</taxon>
    </lineage>
</organism>
<dbReference type="SMART" id="SM00292">
    <property type="entry name" value="BRCT"/>
    <property type="match status" value="4"/>
</dbReference>
<evidence type="ECO:0000256" key="11">
    <source>
        <dbReference type="ARBA" id="ARBA00023027"/>
    </source>
</evidence>
<evidence type="ECO:0000259" key="15">
    <source>
        <dbReference type="PROSITE" id="PS01033"/>
    </source>
</evidence>
<dbReference type="GO" id="GO:1990683">
    <property type="term" value="P:DNA double-strand break attachment to nuclear envelope"/>
    <property type="evidence" value="ECO:0007669"/>
    <property type="project" value="TreeGrafter"/>
</dbReference>
<dbReference type="InterPro" id="IPR053036">
    <property type="entry name" value="CellCycle_DNARepair_Reg"/>
</dbReference>
<evidence type="ECO:0000256" key="1">
    <source>
        <dbReference type="ARBA" id="ARBA00001970"/>
    </source>
</evidence>
<feature type="domain" description="BRCT" evidence="16">
    <location>
        <begin position="120"/>
        <end position="214"/>
    </location>
</feature>
<name>A0A4C2E9A8_9SACH</name>
<feature type="compositionally biased region" description="Polar residues" evidence="14">
    <location>
        <begin position="793"/>
        <end position="815"/>
    </location>
</feature>
<gene>
    <name evidence="18" type="ORF">ZYGM_000520</name>
</gene>